<evidence type="ECO:0000256" key="1">
    <source>
        <dbReference type="ARBA" id="ARBA00006484"/>
    </source>
</evidence>
<keyword evidence="5" id="KW-0753">Steroid metabolism</keyword>
<dbReference type="InterPro" id="IPR036291">
    <property type="entry name" value="NAD(P)-bd_dom_sf"/>
</dbReference>
<reference evidence="6 7" key="1">
    <citation type="submission" date="2018-08" db="EMBL/GenBank/DDBJ databases">
        <title>Microbacterium lemovicicum sp. nov., a bacterium isolated from a natural uranium-rich soil.</title>
        <authorList>
            <person name="ORTET P."/>
        </authorList>
    </citation>
    <scope>NUCLEOTIDE SEQUENCE [LARGE SCALE GENOMIC DNA]</scope>
    <source>
        <strain evidence="6 7">Viu22</strain>
    </source>
</reference>
<dbReference type="PRINTS" id="PR00081">
    <property type="entry name" value="GDHRDH"/>
</dbReference>
<keyword evidence="3" id="KW-0520">NAD</keyword>
<dbReference type="EC" id="1.1.1.53" evidence="6"/>
<dbReference type="SUPFAM" id="SSF51735">
    <property type="entry name" value="NAD(P)-binding Rossmann-fold domains"/>
    <property type="match status" value="1"/>
</dbReference>
<dbReference type="KEGG" id="mlv:CVS47_03327"/>
<dbReference type="InterPro" id="IPR002347">
    <property type="entry name" value="SDR_fam"/>
</dbReference>
<dbReference type="PRINTS" id="PR00080">
    <property type="entry name" value="SDRFAMILY"/>
</dbReference>
<evidence type="ECO:0000256" key="4">
    <source>
        <dbReference type="ARBA" id="ARBA00023098"/>
    </source>
</evidence>
<sequence length="260" mass="27241">MHTMARVSNKVALISGGARGMGASHARLLIDEGAKVVIGDLLDAEGEALVAELGDAARYVHLDVTDYAQWEAAVQTAVDEFGGLDIVVNNAGIANFASIEDYTLEAWDTIIAINLTGVFYGTKAAIEPLKKSGKGSIINVSSTAGLQGYEALPGYNAAKFGVRGLSKSAALDLGKYNIRVNSVHPGAIRTPMTDGLPSEQNHVALHRMGEAIELSNLILFLASDESSFSTGAEFVADGGETAGLSHYDSIHSSSGRPRHA</sequence>
<dbReference type="FunFam" id="3.40.50.720:FF:000084">
    <property type="entry name" value="Short-chain dehydrogenase reductase"/>
    <property type="match status" value="1"/>
</dbReference>
<evidence type="ECO:0000256" key="3">
    <source>
        <dbReference type="ARBA" id="ARBA00023027"/>
    </source>
</evidence>
<gene>
    <name evidence="6" type="primary">fabG3</name>
    <name evidence="6" type="ORF">CVS47_03327</name>
</gene>
<protein>
    <submittedName>
        <fullName evidence="6">3-alpha-(Or 20-beta)-hydroxysteroid dehydrogenase</fullName>
        <ecNumber evidence="6">1.1.1.53</ecNumber>
    </submittedName>
</protein>
<organism evidence="6 7">
    <name type="scientific">Microbacterium lemovicicum</name>
    <dbReference type="NCBI Taxonomy" id="1072463"/>
    <lineage>
        <taxon>Bacteria</taxon>
        <taxon>Bacillati</taxon>
        <taxon>Actinomycetota</taxon>
        <taxon>Actinomycetes</taxon>
        <taxon>Micrococcales</taxon>
        <taxon>Microbacteriaceae</taxon>
        <taxon>Microbacterium</taxon>
    </lineage>
</organism>
<comment type="similarity">
    <text evidence="1">Belongs to the short-chain dehydrogenases/reductases (SDR) family.</text>
</comment>
<dbReference type="GO" id="GO:0008202">
    <property type="term" value="P:steroid metabolic process"/>
    <property type="evidence" value="ECO:0007669"/>
    <property type="project" value="UniProtKB-KW"/>
</dbReference>
<name>A0A3S9WF15_9MICO</name>
<dbReference type="Pfam" id="PF13561">
    <property type="entry name" value="adh_short_C2"/>
    <property type="match status" value="1"/>
</dbReference>
<dbReference type="AlphaFoldDB" id="A0A3S9WF15"/>
<dbReference type="PANTHER" id="PTHR43180">
    <property type="entry name" value="3-OXOACYL-(ACYL-CARRIER-PROTEIN) REDUCTASE (AFU_ORTHOLOGUE AFUA_6G11210)"/>
    <property type="match status" value="1"/>
</dbReference>
<evidence type="ECO:0000313" key="6">
    <source>
        <dbReference type="EMBL" id="AZS38668.1"/>
    </source>
</evidence>
<dbReference type="Gene3D" id="3.40.50.720">
    <property type="entry name" value="NAD(P)-binding Rossmann-like Domain"/>
    <property type="match status" value="1"/>
</dbReference>
<dbReference type="PROSITE" id="PS00061">
    <property type="entry name" value="ADH_SHORT"/>
    <property type="match status" value="1"/>
</dbReference>
<keyword evidence="4" id="KW-0443">Lipid metabolism</keyword>
<accession>A0A3S9WF15</accession>
<dbReference type="GO" id="GO:0047044">
    <property type="term" value="F:androstan-3-alpha,17-beta-diol dehydrogenase (NAD+) activity"/>
    <property type="evidence" value="ECO:0007669"/>
    <property type="project" value="UniProtKB-EC"/>
</dbReference>
<dbReference type="Proteomes" id="UP000276888">
    <property type="component" value="Chromosome"/>
</dbReference>
<proteinExistence type="inferred from homology"/>
<evidence type="ECO:0000256" key="5">
    <source>
        <dbReference type="ARBA" id="ARBA00023221"/>
    </source>
</evidence>
<keyword evidence="2 6" id="KW-0560">Oxidoreductase</keyword>
<dbReference type="EMBL" id="CP031423">
    <property type="protein sequence ID" value="AZS38668.1"/>
    <property type="molecule type" value="Genomic_DNA"/>
</dbReference>
<evidence type="ECO:0000313" key="7">
    <source>
        <dbReference type="Proteomes" id="UP000276888"/>
    </source>
</evidence>
<evidence type="ECO:0000256" key="2">
    <source>
        <dbReference type="ARBA" id="ARBA00023002"/>
    </source>
</evidence>
<dbReference type="PANTHER" id="PTHR43180:SF28">
    <property type="entry name" value="NAD(P)-BINDING ROSSMANN-FOLD SUPERFAMILY PROTEIN"/>
    <property type="match status" value="1"/>
</dbReference>
<dbReference type="InterPro" id="IPR020904">
    <property type="entry name" value="Sc_DH/Rdtase_CS"/>
</dbReference>
<keyword evidence="7" id="KW-1185">Reference proteome</keyword>